<dbReference type="GO" id="GO:0016491">
    <property type="term" value="F:oxidoreductase activity"/>
    <property type="evidence" value="ECO:0007669"/>
    <property type="project" value="UniProtKB-KW"/>
</dbReference>
<protein>
    <submittedName>
        <fullName evidence="2">NADPH:quinone oxidoreductase family protein</fullName>
        <ecNumber evidence="2">1.-.-.-</ecNumber>
    </submittedName>
</protein>
<dbReference type="EMBL" id="CP127247">
    <property type="protein sequence ID" value="WIY24704.1"/>
    <property type="molecule type" value="Genomic_DNA"/>
</dbReference>
<keyword evidence="2" id="KW-0560">Oxidoreductase</keyword>
<dbReference type="SMART" id="SM00829">
    <property type="entry name" value="PKS_ER"/>
    <property type="match status" value="1"/>
</dbReference>
<dbReference type="InterPro" id="IPR051397">
    <property type="entry name" value="Zn-ADH-like_protein"/>
</dbReference>
<dbReference type="Pfam" id="PF00107">
    <property type="entry name" value="ADH_zinc_N"/>
    <property type="match status" value="1"/>
</dbReference>
<evidence type="ECO:0000313" key="2">
    <source>
        <dbReference type="EMBL" id="WIY24704.1"/>
    </source>
</evidence>
<keyword evidence="3" id="KW-1185">Reference proteome</keyword>
<dbReference type="Pfam" id="PF08240">
    <property type="entry name" value="ADH_N"/>
    <property type="match status" value="1"/>
</dbReference>
<gene>
    <name evidence="2" type="ORF">QPJ95_19630</name>
</gene>
<dbReference type="Gene3D" id="3.90.180.10">
    <property type="entry name" value="Medium-chain alcohol dehydrogenases, catalytic domain"/>
    <property type="match status" value="1"/>
</dbReference>
<evidence type="ECO:0000313" key="3">
    <source>
        <dbReference type="Proteomes" id="UP001238334"/>
    </source>
</evidence>
<sequence length="331" mass="34966">MKAMLSTAPGGPETLQWSALPTPVPASGQLLVRIHAAGVNFPDTLVIQDLYQMKPSRPFAPGGEVSGEVIAIGDDVDGFSLGDRVLALTGHGGFATHICVAADRAVKFPSQMSFEDAACFIFTYGTSYHALKDRARIRAGETLLILGAAGGVGSAAIELAKAAGAQVIAAVSSEEKAVFCRTIGADETLVYGRDLDRSGQKAFSNEIKRLAGNDGVDVIYDAVGGNYAEAALRTLAWEGRYLVVGFPAGIPKIPLNLTLLKGCQILGVFWGASVLRDPNAHSENMSDLFDLYAAGKIKPRISARFDMQQAGKALQMIQDRKVVGKIVLTNG</sequence>
<dbReference type="InterPro" id="IPR011032">
    <property type="entry name" value="GroES-like_sf"/>
</dbReference>
<dbReference type="SUPFAM" id="SSF50129">
    <property type="entry name" value="GroES-like"/>
    <property type="match status" value="1"/>
</dbReference>
<proteinExistence type="predicted"/>
<dbReference type="AlphaFoldDB" id="A0A9Y2P3X2"/>
<evidence type="ECO:0000259" key="1">
    <source>
        <dbReference type="SMART" id="SM00829"/>
    </source>
</evidence>
<dbReference type="Gene3D" id="3.40.50.720">
    <property type="entry name" value="NAD(P)-binding Rossmann-like Domain"/>
    <property type="match status" value="1"/>
</dbReference>
<name>A0A9Y2P3X2_9RHOB</name>
<dbReference type="CDD" id="cd08241">
    <property type="entry name" value="QOR1"/>
    <property type="match status" value="1"/>
</dbReference>
<dbReference type="SUPFAM" id="SSF51735">
    <property type="entry name" value="NAD(P)-binding Rossmann-fold domains"/>
    <property type="match status" value="1"/>
</dbReference>
<dbReference type="InterPro" id="IPR013149">
    <property type="entry name" value="ADH-like_C"/>
</dbReference>
<dbReference type="InterPro" id="IPR013154">
    <property type="entry name" value="ADH-like_N"/>
</dbReference>
<dbReference type="PANTHER" id="PTHR43677:SF4">
    <property type="entry name" value="QUINONE OXIDOREDUCTASE-LIKE PROTEIN 2"/>
    <property type="match status" value="1"/>
</dbReference>
<dbReference type="RefSeq" id="WP_270920298.1">
    <property type="nucleotide sequence ID" value="NZ_CP127247.1"/>
</dbReference>
<dbReference type="Proteomes" id="UP001238334">
    <property type="component" value="Chromosome"/>
</dbReference>
<feature type="domain" description="Enoyl reductase (ER)" evidence="1">
    <location>
        <begin position="10"/>
        <end position="328"/>
    </location>
</feature>
<dbReference type="InterPro" id="IPR020843">
    <property type="entry name" value="ER"/>
</dbReference>
<accession>A0A9Y2P3X2</accession>
<dbReference type="InterPro" id="IPR036291">
    <property type="entry name" value="NAD(P)-bd_dom_sf"/>
</dbReference>
<dbReference type="KEGG" id="ppso:QPJ95_19630"/>
<dbReference type="PANTHER" id="PTHR43677">
    <property type="entry name" value="SHORT-CHAIN DEHYDROGENASE/REDUCTASE"/>
    <property type="match status" value="1"/>
</dbReference>
<organism evidence="2 3">
    <name type="scientific">Parasedimentitalea psychrophila</name>
    <dbReference type="NCBI Taxonomy" id="2997337"/>
    <lineage>
        <taxon>Bacteria</taxon>
        <taxon>Pseudomonadati</taxon>
        <taxon>Pseudomonadota</taxon>
        <taxon>Alphaproteobacteria</taxon>
        <taxon>Rhodobacterales</taxon>
        <taxon>Paracoccaceae</taxon>
        <taxon>Parasedimentitalea</taxon>
    </lineage>
</organism>
<reference evidence="2 3" key="1">
    <citation type="submission" date="2023-06" db="EMBL/GenBank/DDBJ databases">
        <title>Parasedimentitalea psychrophila sp. nov., a psychrophilic bacterium isolated from deep-sea sediment.</title>
        <authorList>
            <person name="Li A."/>
        </authorList>
    </citation>
    <scope>NUCLEOTIDE SEQUENCE [LARGE SCALE GENOMIC DNA]</scope>
    <source>
        <strain evidence="2 3">QS115</strain>
    </source>
</reference>
<dbReference type="EC" id="1.-.-.-" evidence="2"/>